<evidence type="ECO:0000259" key="3">
    <source>
        <dbReference type="PROSITE" id="PS50977"/>
    </source>
</evidence>
<dbReference type="Proteomes" id="UP000019150">
    <property type="component" value="Chromosome"/>
</dbReference>
<dbReference type="InterPro" id="IPR009057">
    <property type="entry name" value="Homeodomain-like_sf"/>
</dbReference>
<keyword evidence="5" id="KW-1185">Reference proteome</keyword>
<dbReference type="EMBL" id="CP006850">
    <property type="protein sequence ID" value="AHH19886.1"/>
    <property type="molecule type" value="Genomic_DNA"/>
</dbReference>
<evidence type="ECO:0000256" key="1">
    <source>
        <dbReference type="ARBA" id="ARBA00023125"/>
    </source>
</evidence>
<evidence type="ECO:0000313" key="5">
    <source>
        <dbReference type="Proteomes" id="UP000019150"/>
    </source>
</evidence>
<dbReference type="Gene3D" id="1.10.357.10">
    <property type="entry name" value="Tetracycline Repressor, domain 2"/>
    <property type="match status" value="1"/>
</dbReference>
<gene>
    <name evidence="4" type="ORF">NONO_c51020</name>
</gene>
<name>W5TRP7_9NOCA</name>
<dbReference type="RefSeq" id="WP_038550829.1">
    <property type="nucleotide sequence ID" value="NZ_CP006850.1"/>
</dbReference>
<dbReference type="InterPro" id="IPR001647">
    <property type="entry name" value="HTH_TetR"/>
</dbReference>
<dbReference type="PROSITE" id="PS50977">
    <property type="entry name" value="HTH_TETR_2"/>
    <property type="match status" value="1"/>
</dbReference>
<dbReference type="SUPFAM" id="SSF46689">
    <property type="entry name" value="Homeodomain-like"/>
    <property type="match status" value="1"/>
</dbReference>
<dbReference type="SUPFAM" id="SSF48498">
    <property type="entry name" value="Tetracyclin repressor-like, C-terminal domain"/>
    <property type="match status" value="1"/>
</dbReference>
<dbReference type="AlphaFoldDB" id="W5TRP7"/>
<dbReference type="GO" id="GO:0003677">
    <property type="term" value="F:DNA binding"/>
    <property type="evidence" value="ECO:0007669"/>
    <property type="project" value="UniProtKB-UniRule"/>
</dbReference>
<feature type="DNA-binding region" description="H-T-H motif" evidence="2">
    <location>
        <begin position="36"/>
        <end position="55"/>
    </location>
</feature>
<sequence length="214" mass="23277">MSASGWALGKKVGRKPAFTADEVVQAALELGIATFTLAAVANRLGVVTAAIYRLFPSRDDIVVACLDTAAATIRRPGPGTDWPEVLRLWADECWRVCEEYPGLERVVYSFAPAFTRISHILGEYSATMAAQGVTEGQAMFALDFIGDTVFACHLGVEAMRAIDDNGATGLDQVREALGDDSTVLRPRDSWKDRGMTDIKVDFIISGLAHHWPEM</sequence>
<dbReference type="HOGENOM" id="CLU_077880_0_0_11"/>
<feature type="domain" description="HTH tetR-type" evidence="3">
    <location>
        <begin position="13"/>
        <end position="73"/>
    </location>
</feature>
<dbReference type="eggNOG" id="COG1309">
    <property type="taxonomic scope" value="Bacteria"/>
</dbReference>
<proteinExistence type="predicted"/>
<protein>
    <submittedName>
        <fullName evidence="4">Transcriptional regulator, TetR family</fullName>
    </submittedName>
</protein>
<dbReference type="OrthoDB" id="329481at2"/>
<dbReference type="Pfam" id="PF00440">
    <property type="entry name" value="TetR_N"/>
    <property type="match status" value="1"/>
</dbReference>
<evidence type="ECO:0000256" key="2">
    <source>
        <dbReference type="PROSITE-ProRule" id="PRU00335"/>
    </source>
</evidence>
<organism evidence="4 5">
    <name type="scientific">Nocardia nova SH22a</name>
    <dbReference type="NCBI Taxonomy" id="1415166"/>
    <lineage>
        <taxon>Bacteria</taxon>
        <taxon>Bacillati</taxon>
        <taxon>Actinomycetota</taxon>
        <taxon>Actinomycetes</taxon>
        <taxon>Mycobacteriales</taxon>
        <taxon>Nocardiaceae</taxon>
        <taxon>Nocardia</taxon>
    </lineage>
</organism>
<reference evidence="4 5" key="1">
    <citation type="journal article" date="2014" name="Appl. Environ. Microbiol.">
        <title>Insights into the Microbial Degradation of Rubber and Gutta-Percha by Analysis of the Complete Genome of Nocardia nova SH22a.</title>
        <authorList>
            <person name="Luo Q."/>
            <person name="Hiessl S."/>
            <person name="Poehlein A."/>
            <person name="Daniel R."/>
            <person name="Steinbuchel A."/>
        </authorList>
    </citation>
    <scope>NUCLEOTIDE SEQUENCE [LARGE SCALE GENOMIC DNA]</scope>
    <source>
        <strain evidence="4">SH22a</strain>
    </source>
</reference>
<keyword evidence="1 2" id="KW-0238">DNA-binding</keyword>
<dbReference type="KEGG" id="nno:NONO_c51020"/>
<dbReference type="STRING" id="1415166.NONO_c51020"/>
<dbReference type="InterPro" id="IPR036271">
    <property type="entry name" value="Tet_transcr_reg_TetR-rel_C_sf"/>
</dbReference>
<dbReference type="PATRIC" id="fig|1415166.3.peg.5264"/>
<accession>W5TRP7</accession>
<evidence type="ECO:0000313" key="4">
    <source>
        <dbReference type="EMBL" id="AHH19886.1"/>
    </source>
</evidence>